<reference evidence="7 8" key="1">
    <citation type="submission" date="2016-11" db="EMBL/GenBank/DDBJ databases">
        <title>Genome sequencing of Zhihengliuella aestuarii B18 antagonistic to Plasmodiophora brassicae.</title>
        <authorList>
            <person name="Luo Y."/>
        </authorList>
    </citation>
    <scope>NUCLEOTIDE SEQUENCE [LARGE SCALE GENOMIC DNA]</scope>
    <source>
        <strain evidence="7 8">B18</strain>
    </source>
</reference>
<dbReference type="PANTHER" id="PTHR30429">
    <property type="entry name" value="D-METHIONINE-BINDING LIPOPROTEIN METQ"/>
    <property type="match status" value="1"/>
</dbReference>
<dbReference type="Gene3D" id="3.40.190.10">
    <property type="entry name" value="Periplasmic binding protein-like II"/>
    <property type="match status" value="2"/>
</dbReference>
<evidence type="ECO:0008006" key="9">
    <source>
        <dbReference type="Google" id="ProtNLM"/>
    </source>
</evidence>
<dbReference type="SUPFAM" id="SSF53850">
    <property type="entry name" value="Periplasmic binding protein-like II"/>
    <property type="match status" value="1"/>
</dbReference>
<dbReference type="InterPro" id="IPR006311">
    <property type="entry name" value="TAT_signal"/>
</dbReference>
<dbReference type="AlphaFoldDB" id="A0A1L2ZN11"/>
<evidence type="ECO:0000256" key="4">
    <source>
        <dbReference type="ARBA" id="ARBA00023136"/>
    </source>
</evidence>
<gene>
    <name evidence="7" type="ORF">BHE16_06850</name>
</gene>
<evidence type="ECO:0000256" key="2">
    <source>
        <dbReference type="ARBA" id="ARBA00008973"/>
    </source>
</evidence>
<evidence type="ECO:0000313" key="7">
    <source>
        <dbReference type="EMBL" id="APF40774.1"/>
    </source>
</evidence>
<accession>A0A1L2ZN11</accession>
<dbReference type="STRING" id="556325.BHE16_06850"/>
<keyword evidence="3" id="KW-0732">Signal</keyword>
<dbReference type="RefSeq" id="WP_071894251.1">
    <property type="nucleotide sequence ID" value="NZ_CP018135.1"/>
</dbReference>
<evidence type="ECO:0000256" key="5">
    <source>
        <dbReference type="ARBA" id="ARBA00023139"/>
    </source>
</evidence>
<dbReference type="KEGG" id="nae:BHE16_06850"/>
<evidence type="ECO:0000256" key="6">
    <source>
        <dbReference type="ARBA" id="ARBA00023288"/>
    </source>
</evidence>
<dbReference type="OrthoDB" id="9812878at2"/>
<comment type="subcellular location">
    <subcellularLocation>
        <location evidence="1">Membrane</location>
        <topology evidence="1">Lipid-anchor</topology>
    </subcellularLocation>
</comment>
<dbReference type="GO" id="GO:0016020">
    <property type="term" value="C:membrane"/>
    <property type="evidence" value="ECO:0007669"/>
    <property type="project" value="UniProtKB-SubCell"/>
</dbReference>
<dbReference type="EMBL" id="CP018135">
    <property type="protein sequence ID" value="APF40774.1"/>
    <property type="molecule type" value="Genomic_DNA"/>
</dbReference>
<dbReference type="Pfam" id="PF03180">
    <property type="entry name" value="Lipoprotein_9"/>
    <property type="match status" value="1"/>
</dbReference>
<evidence type="ECO:0000256" key="1">
    <source>
        <dbReference type="ARBA" id="ARBA00004635"/>
    </source>
</evidence>
<protein>
    <recommendedName>
        <fullName evidence="9">Metal ABC transporter substrate-binding protein</fullName>
    </recommendedName>
</protein>
<evidence type="ECO:0000256" key="3">
    <source>
        <dbReference type="ARBA" id="ARBA00022729"/>
    </source>
</evidence>
<dbReference type="PANTHER" id="PTHR30429:SF0">
    <property type="entry name" value="METHIONINE-BINDING LIPOPROTEIN METQ"/>
    <property type="match status" value="1"/>
</dbReference>
<dbReference type="PROSITE" id="PS51318">
    <property type="entry name" value="TAT"/>
    <property type="match status" value="1"/>
</dbReference>
<dbReference type="InterPro" id="IPR004872">
    <property type="entry name" value="Lipoprotein_NlpA"/>
</dbReference>
<name>A0A1L2ZN11_9MICC</name>
<comment type="similarity">
    <text evidence="2">Belongs to the NlpA lipoprotein family.</text>
</comment>
<sequence length="297" mass="32150">MQQNSIDRRVFLRGTAGLAALTGLGALTGCGLVGGNSAAGAESKTITLIATESAPYQEPSKIAGNILKEQGWDLKVTYVTDIVQPNQAVDKGEYDANYFQHGAYLSQFNKDNGLDLEMSFYVYSSPAGLFSKNLKKIEDLPTGAKIALPVDPANNGRGLRLLAEAGLLEIDTTKSVIHLSQQDITANPRKFTFVEVDQQSLATTLPDVDAGFLFVRLAGELGYTPDDALAFETIEEALPYICGVAGKPGFAESEKGKALKAAYQSDEVREWFKSYINGALGTPWDRDPAEDKKEWDI</sequence>
<keyword evidence="8" id="KW-1185">Reference proteome</keyword>
<evidence type="ECO:0000313" key="8">
    <source>
        <dbReference type="Proteomes" id="UP000183530"/>
    </source>
</evidence>
<keyword evidence="4" id="KW-0472">Membrane</keyword>
<keyword evidence="6" id="KW-0449">Lipoprotein</keyword>
<proteinExistence type="inferred from homology"/>
<keyword evidence="5" id="KW-0564">Palmitate</keyword>
<dbReference type="Proteomes" id="UP000183530">
    <property type="component" value="Chromosome"/>
</dbReference>
<organism evidence="7 8">
    <name type="scientific">Neomicrococcus aestuarii</name>
    <dbReference type="NCBI Taxonomy" id="556325"/>
    <lineage>
        <taxon>Bacteria</taxon>
        <taxon>Bacillati</taxon>
        <taxon>Actinomycetota</taxon>
        <taxon>Actinomycetes</taxon>
        <taxon>Micrococcales</taxon>
        <taxon>Micrococcaceae</taxon>
        <taxon>Neomicrococcus</taxon>
    </lineage>
</organism>